<dbReference type="EMBL" id="KB201931">
    <property type="protein sequence ID" value="ESO93226.1"/>
    <property type="molecule type" value="Genomic_DNA"/>
</dbReference>
<dbReference type="RefSeq" id="XP_009055929.1">
    <property type="nucleotide sequence ID" value="XM_009057681.1"/>
</dbReference>
<gene>
    <name evidence="2" type="ORF">LOTGIDRAFT_232678</name>
</gene>
<feature type="compositionally biased region" description="Low complexity" evidence="1">
    <location>
        <begin position="210"/>
        <end position="220"/>
    </location>
</feature>
<evidence type="ECO:0000256" key="1">
    <source>
        <dbReference type="SAM" id="MobiDB-lite"/>
    </source>
</evidence>
<proteinExistence type="predicted"/>
<dbReference type="KEGG" id="lgi:LOTGIDRAFT_232678"/>
<reference evidence="2 3" key="1">
    <citation type="journal article" date="2013" name="Nature">
        <title>Insights into bilaterian evolution from three spiralian genomes.</title>
        <authorList>
            <person name="Simakov O."/>
            <person name="Marletaz F."/>
            <person name="Cho S.J."/>
            <person name="Edsinger-Gonzales E."/>
            <person name="Havlak P."/>
            <person name="Hellsten U."/>
            <person name="Kuo D.H."/>
            <person name="Larsson T."/>
            <person name="Lv J."/>
            <person name="Arendt D."/>
            <person name="Savage R."/>
            <person name="Osoegawa K."/>
            <person name="de Jong P."/>
            <person name="Grimwood J."/>
            <person name="Chapman J.A."/>
            <person name="Shapiro H."/>
            <person name="Aerts A."/>
            <person name="Otillar R.P."/>
            <person name="Terry A.Y."/>
            <person name="Boore J.L."/>
            <person name="Grigoriev I.V."/>
            <person name="Lindberg D.R."/>
            <person name="Seaver E.C."/>
            <person name="Weisblat D.A."/>
            <person name="Putnam N.H."/>
            <person name="Rokhsar D.S."/>
        </authorList>
    </citation>
    <scope>NUCLEOTIDE SEQUENCE [LARGE SCALE GENOMIC DNA]</scope>
</reference>
<dbReference type="AlphaFoldDB" id="V4AIE1"/>
<dbReference type="HOGENOM" id="CLU_1210977_0_0_1"/>
<dbReference type="GeneID" id="20249008"/>
<dbReference type="CTD" id="20249008"/>
<evidence type="ECO:0000313" key="3">
    <source>
        <dbReference type="Proteomes" id="UP000030746"/>
    </source>
</evidence>
<dbReference type="Proteomes" id="UP000030746">
    <property type="component" value="Unassembled WGS sequence"/>
</dbReference>
<feature type="region of interest" description="Disordered" evidence="1">
    <location>
        <begin position="203"/>
        <end position="229"/>
    </location>
</feature>
<sequence>MTMFQRRIRLDDALTLPPFKNSKSLREIHLLQNTIYCRDGKQRLPTPDKLAIMELSTSFQKRRLGKQQRILTDITKRCREQDISDLSDALSTKCKLKADREKKHIITKRPLSDPSPNSRTETAYKSFPVRRIFKKTRYDLNQRQLHHKQPRNLNSGFHTVRSSRTCVDGSQGSPTKTGDLWAEPTFCSKPLEAERKTRNKTDPCITLKSTNGTTRENTTTDIYSDTRQH</sequence>
<name>V4AIE1_LOTGI</name>
<organism evidence="2 3">
    <name type="scientific">Lottia gigantea</name>
    <name type="common">Giant owl limpet</name>
    <dbReference type="NCBI Taxonomy" id="225164"/>
    <lineage>
        <taxon>Eukaryota</taxon>
        <taxon>Metazoa</taxon>
        <taxon>Spiralia</taxon>
        <taxon>Lophotrochozoa</taxon>
        <taxon>Mollusca</taxon>
        <taxon>Gastropoda</taxon>
        <taxon>Patellogastropoda</taxon>
        <taxon>Lottioidea</taxon>
        <taxon>Lottiidae</taxon>
        <taxon>Lottia</taxon>
    </lineage>
</organism>
<evidence type="ECO:0000313" key="2">
    <source>
        <dbReference type="EMBL" id="ESO93226.1"/>
    </source>
</evidence>
<keyword evidence="3" id="KW-1185">Reference proteome</keyword>
<protein>
    <submittedName>
        <fullName evidence="2">Uncharacterized protein</fullName>
    </submittedName>
</protein>
<accession>V4AIE1</accession>
<dbReference type="OrthoDB" id="6287208at2759"/>